<feature type="transmembrane region" description="Helical" evidence="12">
    <location>
        <begin position="61"/>
        <end position="82"/>
    </location>
</feature>
<keyword evidence="10 14" id="KW-0503">Monooxygenase</keyword>
<dbReference type="PANTHER" id="PTHR38674:SF1">
    <property type="entry name" value="ALKANE 1-MONOOXYGENASE 1"/>
    <property type="match status" value="1"/>
</dbReference>
<evidence type="ECO:0000256" key="1">
    <source>
        <dbReference type="ARBA" id="ARBA00004429"/>
    </source>
</evidence>
<keyword evidence="11 12" id="KW-0472">Membrane</keyword>
<feature type="transmembrane region" description="Helical" evidence="12">
    <location>
        <begin position="306"/>
        <end position="326"/>
    </location>
</feature>
<keyword evidence="8" id="KW-0560">Oxidoreductase</keyword>
<feature type="domain" description="Fatty acid desaturase" evidence="13">
    <location>
        <begin position="98"/>
        <end position="302"/>
    </location>
</feature>
<evidence type="ECO:0000256" key="11">
    <source>
        <dbReference type="ARBA" id="ARBA00023136"/>
    </source>
</evidence>
<dbReference type="GO" id="GO:0046872">
    <property type="term" value="F:metal ion binding"/>
    <property type="evidence" value="ECO:0007669"/>
    <property type="project" value="UniProtKB-KW"/>
</dbReference>
<feature type="transmembrane region" description="Helical" evidence="12">
    <location>
        <begin position="7"/>
        <end position="24"/>
    </location>
</feature>
<evidence type="ECO:0000256" key="2">
    <source>
        <dbReference type="ARBA" id="ARBA00010823"/>
    </source>
</evidence>
<feature type="transmembrane region" description="Helical" evidence="12">
    <location>
        <begin position="210"/>
        <end position="240"/>
    </location>
</feature>
<comment type="similarity">
    <text evidence="2">Belongs to the fatty acid desaturase type 1 family. AlkB subfamily.</text>
</comment>
<dbReference type="EMBL" id="WHUG01000006">
    <property type="protein sequence ID" value="MQA39789.1"/>
    <property type="molecule type" value="Genomic_DNA"/>
</dbReference>
<accession>A0A6A7N3Z5</accession>
<keyword evidence="7 12" id="KW-1133">Transmembrane helix</keyword>
<comment type="subcellular location">
    <subcellularLocation>
        <location evidence="1">Cell inner membrane</location>
        <topology evidence="1">Multi-pass membrane protein</topology>
    </subcellularLocation>
</comment>
<keyword evidence="6" id="KW-0479">Metal-binding</keyword>
<evidence type="ECO:0000256" key="4">
    <source>
        <dbReference type="ARBA" id="ARBA00022519"/>
    </source>
</evidence>
<evidence type="ECO:0000256" key="7">
    <source>
        <dbReference type="ARBA" id="ARBA00022989"/>
    </source>
</evidence>
<dbReference type="PANTHER" id="PTHR38674">
    <property type="entry name" value="ALKANE 1-MONOOXYGENASE 1"/>
    <property type="match status" value="1"/>
</dbReference>
<evidence type="ECO:0000313" key="15">
    <source>
        <dbReference type="Proteomes" id="UP000440498"/>
    </source>
</evidence>
<dbReference type="AlphaFoldDB" id="A0A6A7N3Z5"/>
<dbReference type="Proteomes" id="UP000440498">
    <property type="component" value="Unassembled WGS sequence"/>
</dbReference>
<dbReference type="InterPro" id="IPR005804">
    <property type="entry name" value="FA_desaturase_dom"/>
</dbReference>
<dbReference type="GO" id="GO:0005886">
    <property type="term" value="C:plasma membrane"/>
    <property type="evidence" value="ECO:0007669"/>
    <property type="project" value="UniProtKB-SubCell"/>
</dbReference>
<evidence type="ECO:0000313" key="14">
    <source>
        <dbReference type="EMBL" id="MQA39789.1"/>
    </source>
</evidence>
<keyword evidence="3" id="KW-1003">Cell membrane</keyword>
<keyword evidence="15" id="KW-1185">Reference proteome</keyword>
<dbReference type="GO" id="GO:0006629">
    <property type="term" value="P:lipid metabolic process"/>
    <property type="evidence" value="ECO:0007669"/>
    <property type="project" value="InterPro"/>
</dbReference>
<name>A0A6A7N3Z5_9BURK</name>
<protein>
    <submittedName>
        <fullName evidence="14">Alkane 1-monooxygenase</fullName>
    </submittedName>
</protein>
<evidence type="ECO:0000256" key="6">
    <source>
        <dbReference type="ARBA" id="ARBA00022723"/>
    </source>
</evidence>
<sequence>MNVLHYLKFCLFHVVGLLAAAALYAGGDTIALSLLGVVLFYVIGDLLGGDDLSTPTLHHPAILTGQLWLALPLLVLTVGAAMDSFIAGRYATPIQLGAAVLLTGLMIGMIGTITAHELVHRTREPASLLIGRWLLAFSFDTGFAIEHVYGHHRYVSTGEDPATAPRGRSVYWHIVCSTVRGNISAWKLERKRLERRGHRQYSRHNMVIRGHLMSVLLLAAAWYWGGAAATLFFAVCALWGKALLEVVNYMEHYGLMRNPAKPVQPRHSWNTNKRLSSWTMFNLTRHSHHHARAGVPYHDLHPYPDAPQMIGGYLSTILVALVPPLWRHLMAPRLMAWDQHLANDEERQLAARFGGD</sequence>
<dbReference type="Pfam" id="PF00487">
    <property type="entry name" value="FA_desaturase"/>
    <property type="match status" value="1"/>
</dbReference>
<dbReference type="RefSeq" id="WP_152839051.1">
    <property type="nucleotide sequence ID" value="NZ_WHUG01000006.1"/>
</dbReference>
<feature type="transmembrane region" description="Helical" evidence="12">
    <location>
        <begin position="94"/>
        <end position="115"/>
    </location>
</feature>
<evidence type="ECO:0000256" key="5">
    <source>
        <dbReference type="ARBA" id="ARBA00022692"/>
    </source>
</evidence>
<evidence type="ECO:0000256" key="8">
    <source>
        <dbReference type="ARBA" id="ARBA00023002"/>
    </source>
</evidence>
<evidence type="ECO:0000256" key="10">
    <source>
        <dbReference type="ARBA" id="ARBA00023033"/>
    </source>
</evidence>
<feature type="transmembrane region" description="Helical" evidence="12">
    <location>
        <begin position="30"/>
        <end position="49"/>
    </location>
</feature>
<evidence type="ECO:0000256" key="3">
    <source>
        <dbReference type="ARBA" id="ARBA00022475"/>
    </source>
</evidence>
<reference evidence="14 15" key="1">
    <citation type="submission" date="2019-10" db="EMBL/GenBank/DDBJ databases">
        <title>Two novel species isolated from a subtropical stream in China.</title>
        <authorList>
            <person name="Lu H."/>
        </authorList>
    </citation>
    <scope>NUCLEOTIDE SEQUENCE [LARGE SCALE GENOMIC DNA]</scope>
    <source>
        <strain evidence="14 15">FT29W</strain>
    </source>
</reference>
<keyword evidence="4" id="KW-0997">Cell inner membrane</keyword>
<evidence type="ECO:0000256" key="12">
    <source>
        <dbReference type="SAM" id="Phobius"/>
    </source>
</evidence>
<comment type="caution">
    <text evidence="14">The sequence shown here is derived from an EMBL/GenBank/DDBJ whole genome shotgun (WGS) entry which is preliminary data.</text>
</comment>
<keyword evidence="5 12" id="KW-0812">Transmembrane</keyword>
<keyword evidence="9" id="KW-0408">Iron</keyword>
<dbReference type="GO" id="GO:0004497">
    <property type="term" value="F:monooxygenase activity"/>
    <property type="evidence" value="ECO:0007669"/>
    <property type="project" value="UniProtKB-KW"/>
</dbReference>
<gene>
    <name evidence="14" type="ORF">GEV02_16680</name>
</gene>
<dbReference type="CDD" id="cd03512">
    <property type="entry name" value="Alkane-hydroxylase"/>
    <property type="match status" value="1"/>
</dbReference>
<evidence type="ECO:0000256" key="9">
    <source>
        <dbReference type="ARBA" id="ARBA00023004"/>
    </source>
</evidence>
<dbReference type="InterPro" id="IPR033885">
    <property type="entry name" value="AlkB/XylM"/>
</dbReference>
<proteinExistence type="inferred from homology"/>
<evidence type="ECO:0000259" key="13">
    <source>
        <dbReference type="Pfam" id="PF00487"/>
    </source>
</evidence>
<organism evidence="14 15">
    <name type="scientific">Rugamonas aquatica</name>
    <dbReference type="NCBI Taxonomy" id="2743357"/>
    <lineage>
        <taxon>Bacteria</taxon>
        <taxon>Pseudomonadati</taxon>
        <taxon>Pseudomonadota</taxon>
        <taxon>Betaproteobacteria</taxon>
        <taxon>Burkholderiales</taxon>
        <taxon>Oxalobacteraceae</taxon>
        <taxon>Telluria group</taxon>
        <taxon>Rugamonas</taxon>
    </lineage>
</organism>